<keyword evidence="7" id="KW-0472">Membrane</keyword>
<sequence>MIERRIRNFQIKELIATGGMAAIYKAVQISLDRIVAVKILHAHLTQDKDFIIRFEREAKAAANLQHENIVNIIDFGQEDEIYFIAMEYVDGKSLKDLLSEVKFLPQEIALGITLEVAKGLGYAHQKGIVHRDVKPANILIGYDGLVKIADFGLAQAQDLTSVTVTGSIVGTPAYMSPEQASGKRVDNRSDIFSLGVVLYEMLTGMKPFKGENYSSVIHEILTATPPKPFEANPLILKELSPIVERMLEKDPEKRYQRIEELSEDIQIQVRRLRMEVERKDIGEFVSNPEQVLNNLSAKRKERHFERGLYFMNAGYDKIDEAIDEFERVLILDPSDTKAKEYINELKKRKEKGEKKLKEKKVGAKRSSLWIPGALILLGLILFSIFKLLPENKTPKELNGFLVINSIPDGAMVFINGDSTGKLTPATIGSLKPGEYKLELKKEAYESYTQKVSISNGETIRLDVTLSKIVAQKDTQQIPKFERPKKVETPVQGPAYLRVKVEPWARIYIDGNYIETTPIARSIELAPGVHNVRLENPNFKIWQRNLKFNPGQTLNLNVRLEPLEGSLKLIVKPWADVYIDGKFIETTPIAQPIKLPAGKHTLKLINPMCKIYEEVIEIKPNQMLKRSIELEKK</sequence>
<dbReference type="InterPro" id="IPR013229">
    <property type="entry name" value="PEGA"/>
</dbReference>
<evidence type="ECO:0000256" key="1">
    <source>
        <dbReference type="ARBA" id="ARBA00012513"/>
    </source>
</evidence>
<keyword evidence="4" id="KW-0547">Nucleotide-binding</keyword>
<protein>
    <recommendedName>
        <fullName evidence="1">non-specific serine/threonine protein kinase</fullName>
        <ecNumber evidence="1">2.7.11.1</ecNumber>
    </recommendedName>
</protein>
<dbReference type="AlphaFoldDB" id="A0A7V3RIE0"/>
<evidence type="ECO:0000256" key="2">
    <source>
        <dbReference type="ARBA" id="ARBA00022527"/>
    </source>
</evidence>
<keyword evidence="6" id="KW-0067">ATP-binding</keyword>
<dbReference type="FunFam" id="1.10.510.10:FF:000021">
    <property type="entry name" value="Serine/threonine protein kinase"/>
    <property type="match status" value="1"/>
</dbReference>
<evidence type="ECO:0000256" key="7">
    <source>
        <dbReference type="SAM" id="Phobius"/>
    </source>
</evidence>
<accession>A0A7V3RIE0</accession>
<feature type="transmembrane region" description="Helical" evidence="7">
    <location>
        <begin position="368"/>
        <end position="388"/>
    </location>
</feature>
<dbReference type="Gene3D" id="1.10.510.10">
    <property type="entry name" value="Transferase(Phosphotransferase) domain 1"/>
    <property type="match status" value="1"/>
</dbReference>
<evidence type="ECO:0000259" key="8">
    <source>
        <dbReference type="PROSITE" id="PS50011"/>
    </source>
</evidence>
<dbReference type="SUPFAM" id="SSF56112">
    <property type="entry name" value="Protein kinase-like (PK-like)"/>
    <property type="match status" value="1"/>
</dbReference>
<proteinExistence type="predicted"/>
<dbReference type="PANTHER" id="PTHR43289:SF34">
    <property type="entry name" value="SERINE_THREONINE-PROTEIN KINASE YBDM-RELATED"/>
    <property type="match status" value="1"/>
</dbReference>
<dbReference type="Pfam" id="PF08308">
    <property type="entry name" value="PEGA"/>
    <property type="match status" value="3"/>
</dbReference>
<gene>
    <name evidence="9" type="ORF">ENX68_07285</name>
</gene>
<dbReference type="InterPro" id="IPR008271">
    <property type="entry name" value="Ser/Thr_kinase_AS"/>
</dbReference>
<dbReference type="Gene3D" id="2.60.40.1120">
    <property type="entry name" value="Carboxypeptidase-like, regulatory domain"/>
    <property type="match status" value="1"/>
</dbReference>
<keyword evidence="3" id="KW-0808">Transferase</keyword>
<evidence type="ECO:0000256" key="3">
    <source>
        <dbReference type="ARBA" id="ARBA00022679"/>
    </source>
</evidence>
<keyword evidence="5" id="KW-0418">Kinase</keyword>
<dbReference type="GO" id="GO:0005524">
    <property type="term" value="F:ATP binding"/>
    <property type="evidence" value="ECO:0007669"/>
    <property type="project" value="UniProtKB-KW"/>
</dbReference>
<dbReference type="PROSITE" id="PS00108">
    <property type="entry name" value="PROTEIN_KINASE_ST"/>
    <property type="match status" value="1"/>
</dbReference>
<evidence type="ECO:0000256" key="4">
    <source>
        <dbReference type="ARBA" id="ARBA00022741"/>
    </source>
</evidence>
<evidence type="ECO:0000256" key="6">
    <source>
        <dbReference type="ARBA" id="ARBA00022840"/>
    </source>
</evidence>
<dbReference type="CDD" id="cd14014">
    <property type="entry name" value="STKc_PknB_like"/>
    <property type="match status" value="1"/>
</dbReference>
<organism evidence="9">
    <name type="scientific">candidate division WOR-3 bacterium</name>
    <dbReference type="NCBI Taxonomy" id="2052148"/>
    <lineage>
        <taxon>Bacteria</taxon>
        <taxon>Bacteria division WOR-3</taxon>
    </lineage>
</organism>
<dbReference type="Pfam" id="PF00069">
    <property type="entry name" value="Pkinase"/>
    <property type="match status" value="1"/>
</dbReference>
<dbReference type="PANTHER" id="PTHR43289">
    <property type="entry name" value="MITOGEN-ACTIVATED PROTEIN KINASE KINASE KINASE 20-RELATED"/>
    <property type="match status" value="1"/>
</dbReference>
<dbReference type="InterPro" id="IPR011009">
    <property type="entry name" value="Kinase-like_dom_sf"/>
</dbReference>
<dbReference type="SMART" id="SM00220">
    <property type="entry name" value="S_TKc"/>
    <property type="match status" value="1"/>
</dbReference>
<feature type="domain" description="Protein kinase" evidence="8">
    <location>
        <begin position="9"/>
        <end position="267"/>
    </location>
</feature>
<keyword evidence="7" id="KW-1133">Transmembrane helix</keyword>
<comment type="caution">
    <text evidence="9">The sequence shown here is derived from an EMBL/GenBank/DDBJ whole genome shotgun (WGS) entry which is preliminary data.</text>
</comment>
<reference evidence="9" key="1">
    <citation type="journal article" date="2020" name="mSystems">
        <title>Genome- and Community-Level Interaction Insights into Carbon Utilization and Element Cycling Functions of Hydrothermarchaeota in Hydrothermal Sediment.</title>
        <authorList>
            <person name="Zhou Z."/>
            <person name="Liu Y."/>
            <person name="Xu W."/>
            <person name="Pan J."/>
            <person name="Luo Z.H."/>
            <person name="Li M."/>
        </authorList>
    </citation>
    <scope>NUCLEOTIDE SEQUENCE [LARGE SCALE GENOMIC DNA]</scope>
    <source>
        <strain evidence="9">SpSt-961</strain>
    </source>
</reference>
<dbReference type="EMBL" id="DTOZ01000180">
    <property type="protein sequence ID" value="HGE78779.1"/>
    <property type="molecule type" value="Genomic_DNA"/>
</dbReference>
<evidence type="ECO:0000313" key="9">
    <source>
        <dbReference type="EMBL" id="HGE78779.1"/>
    </source>
</evidence>
<dbReference type="InterPro" id="IPR000719">
    <property type="entry name" value="Prot_kinase_dom"/>
</dbReference>
<evidence type="ECO:0000256" key="5">
    <source>
        <dbReference type="ARBA" id="ARBA00022777"/>
    </source>
</evidence>
<dbReference type="EC" id="2.7.11.1" evidence="1"/>
<name>A0A7V3RIE0_UNCW3</name>
<dbReference type="GO" id="GO:0004674">
    <property type="term" value="F:protein serine/threonine kinase activity"/>
    <property type="evidence" value="ECO:0007669"/>
    <property type="project" value="UniProtKB-KW"/>
</dbReference>
<keyword evidence="2" id="KW-0723">Serine/threonine-protein kinase</keyword>
<dbReference type="PROSITE" id="PS50011">
    <property type="entry name" value="PROTEIN_KINASE_DOM"/>
    <property type="match status" value="1"/>
</dbReference>
<dbReference type="Gene3D" id="3.30.200.20">
    <property type="entry name" value="Phosphorylase Kinase, domain 1"/>
    <property type="match status" value="1"/>
</dbReference>
<keyword evidence="7" id="KW-0812">Transmembrane</keyword>